<evidence type="ECO:0000259" key="1">
    <source>
        <dbReference type="Pfam" id="PF13598"/>
    </source>
</evidence>
<gene>
    <name evidence="3" type="ORF">LCGC14_0824290</name>
</gene>
<evidence type="ECO:0000259" key="2">
    <source>
        <dbReference type="Pfam" id="PF13600"/>
    </source>
</evidence>
<dbReference type="PANTHER" id="PTHR31005:SF8">
    <property type="entry name" value="DUF4139 DOMAIN-CONTAINING PROTEIN"/>
    <property type="match status" value="1"/>
</dbReference>
<comment type="caution">
    <text evidence="3">The sequence shown here is derived from an EMBL/GenBank/DDBJ whole genome shotgun (WGS) entry which is preliminary data.</text>
</comment>
<dbReference type="InterPro" id="IPR011935">
    <property type="entry name" value="CHP02231"/>
</dbReference>
<dbReference type="EMBL" id="LAZR01002332">
    <property type="protein sequence ID" value="KKN31397.1"/>
    <property type="molecule type" value="Genomic_DNA"/>
</dbReference>
<dbReference type="NCBIfam" id="TIGR02231">
    <property type="entry name" value="mucoidy inhibitor MuiA family protein"/>
    <property type="match status" value="1"/>
</dbReference>
<organism evidence="3">
    <name type="scientific">marine sediment metagenome</name>
    <dbReference type="NCBI Taxonomy" id="412755"/>
    <lineage>
        <taxon>unclassified sequences</taxon>
        <taxon>metagenomes</taxon>
        <taxon>ecological metagenomes</taxon>
    </lineage>
</organism>
<feature type="domain" description="DUF4139" evidence="1">
    <location>
        <begin position="206"/>
        <end position="512"/>
    </location>
</feature>
<protein>
    <recommendedName>
        <fullName evidence="4">DUF4139 domain-containing protein</fullName>
    </recommendedName>
</protein>
<dbReference type="InterPro" id="IPR025554">
    <property type="entry name" value="DUF4140"/>
</dbReference>
<dbReference type="Pfam" id="PF13600">
    <property type="entry name" value="DUF4140"/>
    <property type="match status" value="1"/>
</dbReference>
<reference evidence="3" key="1">
    <citation type="journal article" date="2015" name="Nature">
        <title>Complex archaea that bridge the gap between prokaryotes and eukaryotes.</title>
        <authorList>
            <person name="Spang A."/>
            <person name="Saw J.H."/>
            <person name="Jorgensen S.L."/>
            <person name="Zaremba-Niedzwiedzka K."/>
            <person name="Martijn J."/>
            <person name="Lind A.E."/>
            <person name="van Eijk R."/>
            <person name="Schleper C."/>
            <person name="Guy L."/>
            <person name="Ettema T.J."/>
        </authorList>
    </citation>
    <scope>NUCLEOTIDE SEQUENCE</scope>
</reference>
<evidence type="ECO:0000313" key="3">
    <source>
        <dbReference type="EMBL" id="KKN31397.1"/>
    </source>
</evidence>
<dbReference type="Pfam" id="PF13598">
    <property type="entry name" value="DUF4139"/>
    <property type="match status" value="1"/>
</dbReference>
<dbReference type="InterPro" id="IPR037291">
    <property type="entry name" value="DUF4139"/>
</dbReference>
<evidence type="ECO:0008006" key="4">
    <source>
        <dbReference type="Google" id="ProtNLM"/>
    </source>
</evidence>
<accession>A0A0F9Q335</accession>
<dbReference type="AlphaFoldDB" id="A0A0F9Q335"/>
<dbReference type="PANTHER" id="PTHR31005">
    <property type="entry name" value="DUF4139 DOMAIN-CONTAINING PROTEIN"/>
    <property type="match status" value="1"/>
</dbReference>
<proteinExistence type="predicted"/>
<feature type="domain" description="DUF4140" evidence="2">
    <location>
        <begin position="25"/>
        <end position="123"/>
    </location>
</feature>
<name>A0A0F9Q335_9ZZZZ</name>
<sequence length="519" mass="57287">MKKHSLLALAIATTPLMAHAEVTTATLYPSHAELTWEESAKVTFGPGTFEIAGLPVSLQDQSLQVVLEGIAGSQVEQVQISRVEQAEFVAGETRRIRDELTAVTQRIQEREDSIRAWNQQVTLMSKAAESPHELSASELNDMAAALKNTTQSALSEIRAIRAKMTDDIALRDRLMRELSQVKQGARATKTVRVRYLVPQNGELQVNLKFQTPEASWQSEYNARLKTEREGKPGGEMMLEQLAVVQQSTGTDWEGVELRLATANARQGTAMPPLYSWVVSPEAPQAYRSKSSSPMAEMQMESAKQAGAVVERKSTFTQSYRVPRPVDIPSGASGQRLTVAQHKIPVEVATWAAPVMDTTGYLHATGTFKADAPIPAGRVTLYRDGQSVGESQLQELTDGEELGLGFGVDEGIRIAVVNELERTGEEGVWNSENVQRRQNRFEITNHHSKAVQVRMFDRLPVSQKDILTVKPLKISEPVERDVDDKKGVLAWNRDVPAGETVTIESGFEVRVPEGTELPRL</sequence>